<dbReference type="Pfam" id="PF03432">
    <property type="entry name" value="Relaxase"/>
    <property type="match status" value="1"/>
</dbReference>
<accession>A0A2H4ZHS1</accession>
<evidence type="ECO:0000256" key="1">
    <source>
        <dbReference type="SAM" id="MobiDB-lite"/>
    </source>
</evidence>
<keyword evidence="3" id="KW-0614">Plasmid</keyword>
<name>A0A2H4ZHS1_AERSO</name>
<proteinExistence type="predicted"/>
<protein>
    <submittedName>
        <fullName evidence="3">MobA</fullName>
    </submittedName>
</protein>
<feature type="compositionally biased region" description="Basic and acidic residues" evidence="1">
    <location>
        <begin position="308"/>
        <end position="323"/>
    </location>
</feature>
<geneLocation type="plasmid" evidence="3">
    <name>pJF2635-2</name>
</geneLocation>
<organism evidence="3">
    <name type="scientific">Aeromonas sobria</name>
    <dbReference type="NCBI Taxonomy" id="646"/>
    <lineage>
        <taxon>Bacteria</taxon>
        <taxon>Pseudomonadati</taxon>
        <taxon>Pseudomonadota</taxon>
        <taxon>Gammaproteobacteria</taxon>
        <taxon>Aeromonadales</taxon>
        <taxon>Aeromonadaceae</taxon>
        <taxon>Aeromonas</taxon>
    </lineage>
</organism>
<feature type="region of interest" description="Disordered" evidence="1">
    <location>
        <begin position="275"/>
        <end position="367"/>
    </location>
</feature>
<feature type="domain" description="MobA/VirD2-like nuclease" evidence="2">
    <location>
        <begin position="53"/>
        <end position="145"/>
    </location>
</feature>
<sequence length="464" mass="51622">MIIKFHSRGGGCGSGPVEYLLGKNGEREGATLDRGDPAQIRELIDSSPYARRYTSGVLSFQEEDLSRETKDKLMTEFEQTLLPGLDADQYAVLWVEHRDKGRLELNFVIPNIELLSGKRLQPYYHAADGKRISAWRTAINGELGLHDPCDPRNRQALTPPQDLPRSKLEAATAITDGLLGMAGAGLLETREDVLKALTDGGFDIVRVTKNSVSIADPDGGRNIRLKGVIYEQGFRHGEGLRAEIEAASERYRRDVENRVREARAICLKCAGIKRDQNQKRHPRPPEADRLVSAQRVGPDAGWLPATPVRHERDPVVSGNDDRQAAGNIGRPEGAWRGDSIRKMQESPLHPDGRRGRRNRGRIQDTEGVLDDDRARTALVERLRGVAERARSAAESMARGLHRLAGYVRGYTADQQRLEAGGIGLKRAGNELGRAGDELGRAGQQVEEIIRDQRREQHRDRGLHR</sequence>
<evidence type="ECO:0000313" key="3">
    <source>
        <dbReference type="EMBL" id="AUF80777.1"/>
    </source>
</evidence>
<dbReference type="EMBL" id="MF770239">
    <property type="protein sequence ID" value="AUF80777.1"/>
    <property type="molecule type" value="Genomic_DNA"/>
</dbReference>
<gene>
    <name evidence="3" type="primary">mobA</name>
</gene>
<evidence type="ECO:0000259" key="2">
    <source>
        <dbReference type="Pfam" id="PF03432"/>
    </source>
</evidence>
<dbReference type="AlphaFoldDB" id="A0A2H4ZHS1"/>
<feature type="compositionally biased region" description="Basic and acidic residues" evidence="1">
    <location>
        <begin position="275"/>
        <end position="289"/>
    </location>
</feature>
<reference evidence="3" key="1">
    <citation type="journal article" date="2017" name="Front. Microbiol.">
        <title>Strong Genomic and Phenotypic Heterogeneity in the Aeromonas sobria Species Complex.</title>
        <authorList>
            <person name="Gauthier J."/>
            <person name="Vincent A.T."/>
            <person name="Charette S.J."/>
            <person name="Derome N."/>
        </authorList>
    </citation>
    <scope>NUCLEOTIDE SEQUENCE</scope>
    <source>
        <strain evidence="3">JF2635</strain>
        <plasmid evidence="3">pJF2635-2</plasmid>
    </source>
</reference>
<dbReference type="InterPro" id="IPR005094">
    <property type="entry name" value="Endonuclease_MobA/VirD2"/>
</dbReference>
<feature type="compositionally biased region" description="Basic and acidic residues" evidence="1">
    <location>
        <begin position="333"/>
        <end position="353"/>
    </location>
</feature>